<dbReference type="SFLD" id="SFLDG01151">
    <property type="entry name" value="Main.2:_Nu-like"/>
    <property type="match status" value="1"/>
</dbReference>
<dbReference type="PROSITE" id="PS50404">
    <property type="entry name" value="GST_NTER"/>
    <property type="match status" value="1"/>
</dbReference>
<dbReference type="PANTHER" id="PTHR44051">
    <property type="entry name" value="GLUTATHIONE S-TRANSFERASE-RELATED"/>
    <property type="match status" value="1"/>
</dbReference>
<evidence type="ECO:0000259" key="2">
    <source>
        <dbReference type="PROSITE" id="PS50405"/>
    </source>
</evidence>
<proteinExistence type="predicted"/>
<dbReference type="Proteomes" id="UP000199002">
    <property type="component" value="Unassembled WGS sequence"/>
</dbReference>
<dbReference type="Pfam" id="PF02798">
    <property type="entry name" value="GST_N"/>
    <property type="match status" value="1"/>
</dbReference>
<dbReference type="SFLD" id="SFLDG00358">
    <property type="entry name" value="Main_(cytGST)"/>
    <property type="match status" value="1"/>
</dbReference>
<sequence>MIRFYFHPTPNPAKIALFLEETGLAYEALPVDTSKGEQHAPAFRAINPNGKVPAIVDTEGPGGNEVRVFDSTAILIYLAEKTGQLLGTSEDRPELLSWLLFIASGLGPFSGQAVHFQFAAPEGLDYAANRYRREAERHYQVLNDHLSGREFIVGSGFTIADISAWGWLDRASRVRKGAEDPLGPFPELKRWFAGVDARPAVARARALAKSHAFKAINDEETKRALFPSNYPPASAQGV</sequence>
<dbReference type="Gene3D" id="1.20.1050.10">
    <property type="match status" value="1"/>
</dbReference>
<feature type="domain" description="GST C-terminal" evidence="2">
    <location>
        <begin position="88"/>
        <end position="216"/>
    </location>
</feature>
<dbReference type="InterPro" id="IPR010987">
    <property type="entry name" value="Glutathione-S-Trfase_C-like"/>
</dbReference>
<dbReference type="EMBL" id="FNQJ01000028">
    <property type="protein sequence ID" value="SEA76276.1"/>
    <property type="molecule type" value="Genomic_DNA"/>
</dbReference>
<dbReference type="CDD" id="cd03048">
    <property type="entry name" value="GST_N_Ure2p_like"/>
    <property type="match status" value="1"/>
</dbReference>
<dbReference type="RefSeq" id="WP_013521173.1">
    <property type="nucleotide sequence ID" value="NZ_FNQJ01000028.1"/>
</dbReference>
<dbReference type="InterPro" id="IPR004045">
    <property type="entry name" value="Glutathione_S-Trfase_N"/>
</dbReference>
<evidence type="ECO:0000259" key="1">
    <source>
        <dbReference type="PROSITE" id="PS50404"/>
    </source>
</evidence>
<reference evidence="4" key="1">
    <citation type="submission" date="2016-10" db="EMBL/GenBank/DDBJ databases">
        <authorList>
            <person name="Varghese N."/>
            <person name="Submissions S."/>
        </authorList>
    </citation>
    <scope>NUCLEOTIDE SEQUENCE [LARGE SCALE GENOMIC DNA]</scope>
    <source>
        <strain evidence="4">DSM 25157</strain>
    </source>
</reference>
<dbReference type="InterPro" id="IPR040079">
    <property type="entry name" value="Glutathione_S-Trfase"/>
</dbReference>
<dbReference type="GeneID" id="34234988"/>
<accession>A0A1H4DUK9</accession>
<dbReference type="Pfam" id="PF13410">
    <property type="entry name" value="GST_C_2"/>
    <property type="match status" value="1"/>
</dbReference>
<feature type="domain" description="GST N-terminal" evidence="1">
    <location>
        <begin position="1"/>
        <end position="86"/>
    </location>
</feature>
<protein>
    <submittedName>
        <fullName evidence="3">GST-like protein</fullName>
    </submittedName>
</protein>
<dbReference type="Gene3D" id="3.40.30.10">
    <property type="entry name" value="Glutaredoxin"/>
    <property type="match status" value="1"/>
</dbReference>
<dbReference type="STRING" id="592050.SAMN05421875_12815"/>
<dbReference type="SUPFAM" id="SSF52833">
    <property type="entry name" value="Thioredoxin-like"/>
    <property type="match status" value="1"/>
</dbReference>
<dbReference type="PROSITE" id="PS50405">
    <property type="entry name" value="GST_CTER"/>
    <property type="match status" value="1"/>
</dbReference>
<keyword evidence="4" id="KW-1185">Reference proteome</keyword>
<organism evidence="3 4">
    <name type="scientific">Acidovorax soli</name>
    <dbReference type="NCBI Taxonomy" id="592050"/>
    <lineage>
        <taxon>Bacteria</taxon>
        <taxon>Pseudomonadati</taxon>
        <taxon>Pseudomonadota</taxon>
        <taxon>Betaproteobacteria</taxon>
        <taxon>Burkholderiales</taxon>
        <taxon>Comamonadaceae</taxon>
        <taxon>Acidovorax</taxon>
    </lineage>
</organism>
<dbReference type="InterPro" id="IPR036282">
    <property type="entry name" value="Glutathione-S-Trfase_C_sf"/>
</dbReference>
<dbReference type="InterPro" id="IPR036249">
    <property type="entry name" value="Thioredoxin-like_sf"/>
</dbReference>
<gene>
    <name evidence="3" type="ORF">SAMN05421875_12815</name>
</gene>
<evidence type="ECO:0000313" key="3">
    <source>
        <dbReference type="EMBL" id="SEA76276.1"/>
    </source>
</evidence>
<dbReference type="AlphaFoldDB" id="A0A1H4DUK9"/>
<name>A0A1H4DUK9_9BURK</name>
<dbReference type="SUPFAM" id="SSF47616">
    <property type="entry name" value="GST C-terminal domain-like"/>
    <property type="match status" value="1"/>
</dbReference>
<dbReference type="SFLD" id="SFLDS00019">
    <property type="entry name" value="Glutathione_Transferase_(cytos"/>
    <property type="match status" value="1"/>
</dbReference>
<evidence type="ECO:0000313" key="4">
    <source>
        <dbReference type="Proteomes" id="UP000199002"/>
    </source>
</evidence>
<dbReference type="PANTHER" id="PTHR44051:SF19">
    <property type="entry name" value="DISULFIDE-BOND OXIDOREDUCTASE YFCG"/>
    <property type="match status" value="1"/>
</dbReference>